<evidence type="ECO:0000313" key="2">
    <source>
        <dbReference type="Proteomes" id="UP000195573"/>
    </source>
</evidence>
<dbReference type="EMBL" id="CP020880">
    <property type="protein sequence ID" value="ART78218.1"/>
    <property type="molecule type" value="Genomic_DNA"/>
</dbReference>
<dbReference type="Proteomes" id="UP000195573">
    <property type="component" value="Chromosome"/>
</dbReference>
<reference evidence="1 2" key="1">
    <citation type="submission" date="2017-04" db="EMBL/GenBank/DDBJ databases">
        <title>Complete Genome Sequence of the Bacillus horikoshii 20a strain from Cuatro Cienegas, Coahuila, Mexico.</title>
        <authorList>
            <person name="Zarza E."/>
            <person name="Alcaraz L.D."/>
            <person name="Aguilar-Salinas B."/>
            <person name="Islas A."/>
            <person name="Olmedo-Alvarez G."/>
        </authorList>
    </citation>
    <scope>NUCLEOTIDE SEQUENCE [LARGE SCALE GENOMIC DNA]</scope>
    <source>
        <strain evidence="1 2">20a</strain>
    </source>
</reference>
<proteinExistence type="predicted"/>
<gene>
    <name evidence="1" type="ORF">B4U37_20175</name>
</gene>
<protein>
    <submittedName>
        <fullName evidence="1">Uncharacterized protein</fullName>
    </submittedName>
</protein>
<accession>A0ABN4ZIB7</accession>
<evidence type="ECO:0000313" key="1">
    <source>
        <dbReference type="EMBL" id="ART78218.1"/>
    </source>
</evidence>
<keyword evidence="2" id="KW-1185">Reference proteome</keyword>
<name>A0ABN4ZIB7_9BACI</name>
<organism evidence="1 2">
    <name type="scientific">Sutcliffiella horikoshii</name>
    <dbReference type="NCBI Taxonomy" id="79883"/>
    <lineage>
        <taxon>Bacteria</taxon>
        <taxon>Bacillati</taxon>
        <taxon>Bacillota</taxon>
        <taxon>Bacilli</taxon>
        <taxon>Bacillales</taxon>
        <taxon>Bacillaceae</taxon>
        <taxon>Sutcliffiella</taxon>
    </lineage>
</organism>
<sequence length="75" mass="8364">MEYDNGDFWGCKLVSTLMFVWNLEERERVSPPQGGFNGGGNVLRGTDPLVSSYIIYYCIEKRSCPGGCSFGVFVL</sequence>